<dbReference type="Pfam" id="PF22691">
    <property type="entry name" value="Thiolase_C_1"/>
    <property type="match status" value="1"/>
</dbReference>
<dbReference type="InterPro" id="IPR016039">
    <property type="entry name" value="Thiolase-like"/>
</dbReference>
<feature type="domain" description="Thiolase N-terminal" evidence="2">
    <location>
        <begin position="5"/>
        <end position="187"/>
    </location>
</feature>
<dbReference type="CDD" id="cd00829">
    <property type="entry name" value="SCP-x_thiolase"/>
    <property type="match status" value="1"/>
</dbReference>
<dbReference type="GO" id="GO:0016747">
    <property type="term" value="F:acyltransferase activity, transferring groups other than amino-acyl groups"/>
    <property type="evidence" value="ECO:0007669"/>
    <property type="project" value="InterPro"/>
</dbReference>
<organism evidence="4 5">
    <name type="scientific">Halorientalis regularis</name>
    <dbReference type="NCBI Taxonomy" id="660518"/>
    <lineage>
        <taxon>Archaea</taxon>
        <taxon>Methanobacteriati</taxon>
        <taxon>Methanobacteriota</taxon>
        <taxon>Stenosarchaea group</taxon>
        <taxon>Halobacteria</taxon>
        <taxon>Halobacteriales</taxon>
        <taxon>Haloarculaceae</taxon>
        <taxon>Halorientalis</taxon>
    </lineage>
</organism>
<dbReference type="InterPro" id="IPR002155">
    <property type="entry name" value="Thiolase"/>
</dbReference>
<dbReference type="GO" id="GO:0008299">
    <property type="term" value="P:isoprenoid biosynthetic process"/>
    <property type="evidence" value="ECO:0007669"/>
    <property type="project" value="UniProtKB-KW"/>
</dbReference>
<dbReference type="OrthoDB" id="167534at2157"/>
<dbReference type="Proteomes" id="UP000199076">
    <property type="component" value="Unassembled WGS sequence"/>
</dbReference>
<dbReference type="PIRSF" id="PIRSF000429">
    <property type="entry name" value="Ac-CoA_Ac_transf"/>
    <property type="match status" value="1"/>
</dbReference>
<dbReference type="InterPro" id="IPR020616">
    <property type="entry name" value="Thiolase_N"/>
</dbReference>
<dbReference type="PANTHER" id="PTHR42870">
    <property type="entry name" value="ACETYL-COA C-ACETYLTRANSFERASE"/>
    <property type="match status" value="1"/>
</dbReference>
<proteinExistence type="predicted"/>
<reference evidence="5" key="1">
    <citation type="submission" date="2016-10" db="EMBL/GenBank/DDBJ databases">
        <authorList>
            <person name="Varghese N."/>
            <person name="Submissions S."/>
        </authorList>
    </citation>
    <scope>NUCLEOTIDE SEQUENCE [LARGE SCALE GENOMIC DNA]</scope>
    <source>
        <strain evidence="5">IBRC-M 10760</strain>
    </source>
</reference>
<sequence length="387" mass="41297">MSDDVAVVGAGMIPFGERFELGYYDMIGRAYKEAKSHVDHGIDDSDVDAAWLGTAYGTLSNDAEIVSGARLSGATGLKGIPITRVENACATGSDAVRNAAAAVQAGQADVAVVVGAEKMRDKPTDEFMKTVTNRPTTRGMTAPAFFAMYAQRHMQEYGTTREQMAEVAVKNHANGTKCEYSHFDFEVDAESVLDAPRVSYPFGLYDCSPQTDGAACLVLASEDVADSYTDDPVWVRGTGNSTVPYDMTKRDDYLEAEPTIEAASQAYEMAGLGPDDVDVVEQHDCFTFTELLNMEDLGFCEKGEGGEFVASGATRLDGDLPVNPSGGLKAKGHPIGATGVAQICELVWQLRNEVGERQVPDATTGLQHNLAGSLAVSNVTVVSTERD</sequence>
<evidence type="ECO:0000259" key="2">
    <source>
        <dbReference type="Pfam" id="PF00108"/>
    </source>
</evidence>
<evidence type="ECO:0000259" key="3">
    <source>
        <dbReference type="Pfam" id="PF22691"/>
    </source>
</evidence>
<feature type="domain" description="Thiolase C-terminal" evidence="3">
    <location>
        <begin position="245"/>
        <end position="383"/>
    </location>
</feature>
<accession>A0A1G7NB03</accession>
<keyword evidence="5" id="KW-1185">Reference proteome</keyword>
<keyword evidence="4" id="KW-0808">Transferase</keyword>
<keyword evidence="1" id="KW-0414">Isoprene biosynthesis</keyword>
<dbReference type="PANTHER" id="PTHR42870:SF1">
    <property type="entry name" value="NON-SPECIFIC LIPID-TRANSFER PROTEIN-LIKE 2"/>
    <property type="match status" value="1"/>
</dbReference>
<evidence type="ECO:0000313" key="5">
    <source>
        <dbReference type="Proteomes" id="UP000199076"/>
    </source>
</evidence>
<dbReference type="STRING" id="660518.SAMN05216218_108248"/>
<name>A0A1G7NB03_9EURY</name>
<dbReference type="SUPFAM" id="SSF53901">
    <property type="entry name" value="Thiolase-like"/>
    <property type="match status" value="1"/>
</dbReference>
<dbReference type="EMBL" id="FNBK01000008">
    <property type="protein sequence ID" value="SDF71091.1"/>
    <property type="molecule type" value="Genomic_DNA"/>
</dbReference>
<evidence type="ECO:0000256" key="1">
    <source>
        <dbReference type="ARBA" id="ARBA00023229"/>
    </source>
</evidence>
<evidence type="ECO:0000313" key="4">
    <source>
        <dbReference type="EMBL" id="SDF71091.1"/>
    </source>
</evidence>
<dbReference type="InterPro" id="IPR055140">
    <property type="entry name" value="Thiolase_C_2"/>
</dbReference>
<dbReference type="RefSeq" id="WP_092692634.1">
    <property type="nucleotide sequence ID" value="NZ_FNBK01000008.1"/>
</dbReference>
<dbReference type="Pfam" id="PF00108">
    <property type="entry name" value="Thiolase_N"/>
    <property type="match status" value="1"/>
</dbReference>
<gene>
    <name evidence="4" type="ORF">SAMN05216218_108248</name>
</gene>
<protein>
    <submittedName>
        <fullName evidence="4">Acetyl-CoA C-acetyltransferase</fullName>
    </submittedName>
</protein>
<dbReference type="Gene3D" id="3.40.47.10">
    <property type="match status" value="1"/>
</dbReference>
<dbReference type="AlphaFoldDB" id="A0A1G7NB03"/>